<dbReference type="AlphaFoldDB" id="A0A0D3H9W6"/>
<proteinExistence type="predicted"/>
<protein>
    <submittedName>
        <fullName evidence="1">Uncharacterized protein</fullName>
    </submittedName>
</protein>
<dbReference type="EnsemblPlants" id="OBART09G19180.1">
    <property type="protein sequence ID" value="OBART09G19180.1"/>
    <property type="gene ID" value="OBART09G19180"/>
</dbReference>
<dbReference type="Gramene" id="OBART09G19180.1">
    <property type="protein sequence ID" value="OBART09G19180.1"/>
    <property type="gene ID" value="OBART09G19180"/>
</dbReference>
<dbReference type="PaxDb" id="65489-OBART09G19180.1"/>
<keyword evidence="2" id="KW-1185">Reference proteome</keyword>
<dbReference type="HOGENOM" id="CLU_2835342_0_0_1"/>
<evidence type="ECO:0000313" key="1">
    <source>
        <dbReference type="EnsemblPlants" id="OBART09G19180.1"/>
    </source>
</evidence>
<name>A0A0D3H9W6_9ORYZ</name>
<sequence>MGATCGPNPVVPTVLRGHCDPASTPRFAVSLSLKRPEERQIDKQCQPCRLLCDLNWTELIRWLRLT</sequence>
<evidence type="ECO:0000313" key="2">
    <source>
        <dbReference type="Proteomes" id="UP000026960"/>
    </source>
</evidence>
<accession>A0A0D3H9W6</accession>
<organism evidence="1">
    <name type="scientific">Oryza barthii</name>
    <dbReference type="NCBI Taxonomy" id="65489"/>
    <lineage>
        <taxon>Eukaryota</taxon>
        <taxon>Viridiplantae</taxon>
        <taxon>Streptophyta</taxon>
        <taxon>Embryophyta</taxon>
        <taxon>Tracheophyta</taxon>
        <taxon>Spermatophyta</taxon>
        <taxon>Magnoliopsida</taxon>
        <taxon>Liliopsida</taxon>
        <taxon>Poales</taxon>
        <taxon>Poaceae</taxon>
        <taxon>BOP clade</taxon>
        <taxon>Oryzoideae</taxon>
        <taxon>Oryzeae</taxon>
        <taxon>Oryzinae</taxon>
        <taxon>Oryza</taxon>
    </lineage>
</organism>
<reference evidence="1" key="1">
    <citation type="journal article" date="2009" name="Rice">
        <title>De Novo Next Generation Sequencing of Plant Genomes.</title>
        <authorList>
            <person name="Rounsley S."/>
            <person name="Marri P.R."/>
            <person name="Yu Y."/>
            <person name="He R."/>
            <person name="Sisneros N."/>
            <person name="Goicoechea J.L."/>
            <person name="Lee S.J."/>
            <person name="Angelova A."/>
            <person name="Kudrna D."/>
            <person name="Luo M."/>
            <person name="Affourtit J."/>
            <person name="Desany B."/>
            <person name="Knight J."/>
            <person name="Niazi F."/>
            <person name="Egholm M."/>
            <person name="Wing R.A."/>
        </authorList>
    </citation>
    <scope>NUCLEOTIDE SEQUENCE [LARGE SCALE GENOMIC DNA]</scope>
    <source>
        <strain evidence="1">cv. IRGC 105608</strain>
    </source>
</reference>
<reference evidence="1" key="2">
    <citation type="submission" date="2015-03" db="UniProtKB">
        <authorList>
            <consortium name="EnsemblPlants"/>
        </authorList>
    </citation>
    <scope>IDENTIFICATION</scope>
</reference>
<dbReference type="Proteomes" id="UP000026960">
    <property type="component" value="Chromosome 9"/>
</dbReference>